<dbReference type="Proteomes" id="UP000184148">
    <property type="component" value="Unassembled WGS sequence"/>
</dbReference>
<dbReference type="AlphaFoldDB" id="A0A1M4XZW2"/>
<dbReference type="RefSeq" id="WP_073238325.1">
    <property type="nucleotide sequence ID" value="NZ_FQUY01000009.1"/>
</dbReference>
<sequence length="248" mass="28898">MDRLPLNYEQLYAKWHRMAPEIRSGHKFFPRSATTEIWENKLHLMHNIIQSHPDADGCDRCGQCCRDFPFACRPIEFFYLLPYLASRTEERQRQFFYRQLGRLRGDGRNYCPFHEAAGCSIYPVRPLLCRRSIFGDHICNKRSRQFASFGEWCNFESVVKQLTITNLVYYYDDGPKGSVELNWPLTWSNRQGIVSLTVAPFEIWLLLLLGEQNICRKIMTLENFQPILGFLQGGGLAYTGLSHEGVLT</sequence>
<reference evidence="2" key="1">
    <citation type="submission" date="2016-11" db="EMBL/GenBank/DDBJ databases">
        <authorList>
            <person name="Varghese N."/>
            <person name="Submissions S."/>
        </authorList>
    </citation>
    <scope>NUCLEOTIDE SEQUENCE [LARGE SCALE GENOMIC DNA]</scope>
    <source>
        <strain evidence="2">DSM 12395</strain>
    </source>
</reference>
<keyword evidence="2" id="KW-1185">Reference proteome</keyword>
<gene>
    <name evidence="1" type="ORF">SAMN02745133_01588</name>
</gene>
<proteinExistence type="predicted"/>
<organism evidence="1 2">
    <name type="scientific">Desulforamulus putei DSM 12395</name>
    <dbReference type="NCBI Taxonomy" id="1121429"/>
    <lineage>
        <taxon>Bacteria</taxon>
        <taxon>Bacillati</taxon>
        <taxon>Bacillota</taxon>
        <taxon>Clostridia</taxon>
        <taxon>Eubacteriales</taxon>
        <taxon>Peptococcaceae</taxon>
        <taxon>Desulforamulus</taxon>
    </lineage>
</organism>
<evidence type="ECO:0000313" key="1">
    <source>
        <dbReference type="EMBL" id="SHE98975.1"/>
    </source>
</evidence>
<evidence type="ECO:0000313" key="2">
    <source>
        <dbReference type="Proteomes" id="UP000184148"/>
    </source>
</evidence>
<dbReference type="InterPro" id="IPR005358">
    <property type="entry name" value="Puta_zinc/iron-chelating_dom"/>
</dbReference>
<accession>A0A1M4XZW2</accession>
<dbReference type="Pfam" id="PF03692">
    <property type="entry name" value="CxxCxxCC"/>
    <property type="match status" value="1"/>
</dbReference>
<name>A0A1M4XZW2_9FIRM</name>
<dbReference type="OrthoDB" id="1786378at2"/>
<dbReference type="STRING" id="1121429.SAMN02745133_01588"/>
<protein>
    <submittedName>
        <fullName evidence="1">Putative zinc-or iron-chelating domain-containing protein</fullName>
    </submittedName>
</protein>
<dbReference type="EMBL" id="FQUY01000009">
    <property type="protein sequence ID" value="SHE98975.1"/>
    <property type="molecule type" value="Genomic_DNA"/>
</dbReference>